<evidence type="ECO:0000256" key="6">
    <source>
        <dbReference type="ARBA" id="ARBA00035254"/>
    </source>
</evidence>
<dbReference type="PROSITE" id="PS00632">
    <property type="entry name" value="RIBOSOMAL_S4"/>
    <property type="match status" value="1"/>
</dbReference>
<dbReference type="GO" id="GO:0019843">
    <property type="term" value="F:rRNA binding"/>
    <property type="evidence" value="ECO:0007669"/>
    <property type="project" value="UniProtKB-UniRule"/>
</dbReference>
<dbReference type="InterPro" id="IPR022801">
    <property type="entry name" value="Ribosomal_uS4"/>
</dbReference>
<dbReference type="SMART" id="SM00363">
    <property type="entry name" value="S4"/>
    <property type="match status" value="1"/>
</dbReference>
<evidence type="ECO:0000256" key="5">
    <source>
        <dbReference type="ARBA" id="ARBA00023274"/>
    </source>
</evidence>
<dbReference type="Pfam" id="PF00163">
    <property type="entry name" value="Ribosomal_S4"/>
    <property type="match status" value="1"/>
</dbReference>
<evidence type="ECO:0000313" key="11">
    <source>
        <dbReference type="EMBL" id="PIY96540.1"/>
    </source>
</evidence>
<dbReference type="InterPro" id="IPR036986">
    <property type="entry name" value="S4_RNA-bd_sf"/>
</dbReference>
<comment type="similarity">
    <text evidence="1 7 8">Belongs to the universal ribosomal protein uS4 family.</text>
</comment>
<dbReference type="InterPro" id="IPR005709">
    <property type="entry name" value="Ribosomal_uS4_bac-type"/>
</dbReference>
<dbReference type="InterPro" id="IPR018079">
    <property type="entry name" value="Ribosomal_uS4_CS"/>
</dbReference>
<feature type="domain" description="RNA-binding S4" evidence="9">
    <location>
        <begin position="100"/>
        <end position="164"/>
    </location>
</feature>
<dbReference type="InterPro" id="IPR002942">
    <property type="entry name" value="S4_RNA-bd"/>
</dbReference>
<keyword evidence="2 7" id="KW-0699">rRNA-binding</keyword>
<dbReference type="PROSITE" id="PS50889">
    <property type="entry name" value="S4"/>
    <property type="match status" value="1"/>
</dbReference>
<keyword evidence="4 7" id="KW-0689">Ribosomal protein</keyword>
<name>A0A2M7RIG9_9BACT</name>
<accession>A0A2M7RIG9</accession>
<dbReference type="GO" id="GO:0006412">
    <property type="term" value="P:translation"/>
    <property type="evidence" value="ECO:0007669"/>
    <property type="project" value="UniProtKB-UniRule"/>
</dbReference>
<evidence type="ECO:0000256" key="3">
    <source>
        <dbReference type="ARBA" id="ARBA00022884"/>
    </source>
</evidence>
<gene>
    <name evidence="7" type="primary">rpsD</name>
    <name evidence="11" type="ORF">COY66_03940</name>
</gene>
<dbReference type="SMART" id="SM01390">
    <property type="entry name" value="Ribosomal_S4"/>
    <property type="match status" value="1"/>
</dbReference>
<evidence type="ECO:0000259" key="10">
    <source>
        <dbReference type="SMART" id="SM01390"/>
    </source>
</evidence>
<dbReference type="NCBIfam" id="NF003717">
    <property type="entry name" value="PRK05327.1"/>
    <property type="match status" value="1"/>
</dbReference>
<reference evidence="11 12" key="1">
    <citation type="submission" date="2017-09" db="EMBL/GenBank/DDBJ databases">
        <title>Depth-based differentiation of microbial function through sediment-hosted aquifers and enrichment of novel symbionts in the deep terrestrial subsurface.</title>
        <authorList>
            <person name="Probst A.J."/>
            <person name="Ladd B."/>
            <person name="Jarett J.K."/>
            <person name="Geller-Mcgrath D.E."/>
            <person name="Sieber C.M."/>
            <person name="Emerson J.B."/>
            <person name="Anantharaman K."/>
            <person name="Thomas B.C."/>
            <person name="Malmstrom R."/>
            <person name="Stieglmeier M."/>
            <person name="Klingl A."/>
            <person name="Woyke T."/>
            <person name="Ryan C.M."/>
            <person name="Banfield J.F."/>
        </authorList>
    </citation>
    <scope>NUCLEOTIDE SEQUENCE [LARGE SCALE GENOMIC DNA]</scope>
    <source>
        <strain evidence="11">CG_4_10_14_0_8_um_filter_42_10</strain>
    </source>
</reference>
<evidence type="ECO:0000313" key="12">
    <source>
        <dbReference type="Proteomes" id="UP000230779"/>
    </source>
</evidence>
<dbReference type="SUPFAM" id="SSF55174">
    <property type="entry name" value="Alpha-L RNA-binding motif"/>
    <property type="match status" value="1"/>
</dbReference>
<evidence type="ECO:0000256" key="8">
    <source>
        <dbReference type="RuleBase" id="RU003699"/>
    </source>
</evidence>
<dbReference type="AlphaFoldDB" id="A0A2M7RIG9"/>
<dbReference type="Gene3D" id="3.10.290.10">
    <property type="entry name" value="RNA-binding S4 domain"/>
    <property type="match status" value="1"/>
</dbReference>
<evidence type="ECO:0000259" key="9">
    <source>
        <dbReference type="SMART" id="SM00363"/>
    </source>
</evidence>
<dbReference type="PANTHER" id="PTHR11831:SF4">
    <property type="entry name" value="SMALL RIBOSOMAL SUBUNIT PROTEIN US4M"/>
    <property type="match status" value="1"/>
</dbReference>
<dbReference type="CDD" id="cd00165">
    <property type="entry name" value="S4"/>
    <property type="match status" value="1"/>
</dbReference>
<dbReference type="PANTHER" id="PTHR11831">
    <property type="entry name" value="30S 40S RIBOSOMAL PROTEIN"/>
    <property type="match status" value="1"/>
</dbReference>
<dbReference type="HAMAP" id="MF_01306_B">
    <property type="entry name" value="Ribosomal_uS4_B"/>
    <property type="match status" value="1"/>
</dbReference>
<dbReference type="NCBIfam" id="TIGR01017">
    <property type="entry name" value="rpsD_bact"/>
    <property type="match status" value="1"/>
</dbReference>
<dbReference type="GO" id="GO:0015935">
    <property type="term" value="C:small ribosomal subunit"/>
    <property type="evidence" value="ECO:0007669"/>
    <property type="project" value="InterPro"/>
</dbReference>
<comment type="function">
    <text evidence="7">With S5 and S12 plays an important role in translational accuracy.</text>
</comment>
<comment type="caution">
    <text evidence="11">The sequence shown here is derived from an EMBL/GenBank/DDBJ whole genome shotgun (WGS) entry which is preliminary data.</text>
</comment>
<dbReference type="GO" id="GO:0042274">
    <property type="term" value="P:ribosomal small subunit biogenesis"/>
    <property type="evidence" value="ECO:0007669"/>
    <property type="project" value="TreeGrafter"/>
</dbReference>
<keyword evidence="5 7" id="KW-0687">Ribonucleoprotein</keyword>
<comment type="subunit">
    <text evidence="7">Part of the 30S ribosomal subunit. Contacts protein S5. The interaction surface between S4 and S5 is involved in control of translational fidelity.</text>
</comment>
<dbReference type="GO" id="GO:0003735">
    <property type="term" value="F:structural constituent of ribosome"/>
    <property type="evidence" value="ECO:0007669"/>
    <property type="project" value="InterPro"/>
</dbReference>
<protein>
    <recommendedName>
        <fullName evidence="6 7">Small ribosomal subunit protein uS4</fullName>
    </recommendedName>
</protein>
<evidence type="ECO:0000256" key="4">
    <source>
        <dbReference type="ARBA" id="ARBA00022980"/>
    </source>
</evidence>
<dbReference type="FunFam" id="3.10.290.10:FF:000001">
    <property type="entry name" value="30S ribosomal protein S4"/>
    <property type="match status" value="1"/>
</dbReference>
<dbReference type="EMBL" id="PFMD01000044">
    <property type="protein sequence ID" value="PIY96540.1"/>
    <property type="molecule type" value="Genomic_DNA"/>
</dbReference>
<evidence type="ECO:0000256" key="2">
    <source>
        <dbReference type="ARBA" id="ARBA00022730"/>
    </source>
</evidence>
<proteinExistence type="inferred from homology"/>
<dbReference type="InterPro" id="IPR001912">
    <property type="entry name" value="Ribosomal_uS4_N"/>
</dbReference>
<evidence type="ECO:0000256" key="7">
    <source>
        <dbReference type="HAMAP-Rule" id="MF_01306"/>
    </source>
</evidence>
<dbReference type="Proteomes" id="UP000230779">
    <property type="component" value="Unassembled WGS sequence"/>
</dbReference>
<keyword evidence="3 7" id="KW-0694">RNA-binding</keyword>
<organism evidence="11 12">
    <name type="scientific">Candidatus Kerfeldbacteria bacterium CG_4_10_14_0_8_um_filter_42_10</name>
    <dbReference type="NCBI Taxonomy" id="2014248"/>
    <lineage>
        <taxon>Bacteria</taxon>
        <taxon>Candidatus Kerfeldiibacteriota</taxon>
    </lineage>
</organism>
<dbReference type="Gene3D" id="1.10.1050.10">
    <property type="entry name" value="Ribosomal Protein S4 Delta 41, Chain A, domain 1"/>
    <property type="match status" value="1"/>
</dbReference>
<dbReference type="Pfam" id="PF01479">
    <property type="entry name" value="S4"/>
    <property type="match status" value="1"/>
</dbReference>
<comment type="function">
    <text evidence="7">One of the primary rRNA binding proteins, it binds directly to 16S rRNA where it nucleates assembly of the body of the 30S subunit.</text>
</comment>
<feature type="domain" description="Small ribosomal subunit protein uS4 N-terminal" evidence="10">
    <location>
        <begin position="3"/>
        <end position="99"/>
    </location>
</feature>
<sequence>MARNLDPKCKRCRREGEKLFLKGDKCFTPKCPIIKRNYPPGMHGPKFHGQRLTQYGTQLREKQKVKHIYGILEKQFSNYVQKAMKGGGDSGANLLNLLELRLDNVIYRIGLAKSRSIARQLVSHNHILVNNKTVNIPSAQLKVGDQISIKERSKNLFSEIEKNPQKQTLPSWLEYEQKKMAGKVLSKPPFDEVKQTLNIPIVIEFYSR</sequence>
<evidence type="ECO:0000256" key="1">
    <source>
        <dbReference type="ARBA" id="ARBA00007465"/>
    </source>
</evidence>